<name>A0A1C7MMJ1_GRIFR</name>
<keyword evidence="6" id="KW-0067">ATP-binding</keyword>
<dbReference type="GO" id="GO:0000245">
    <property type="term" value="P:spliceosomal complex assembly"/>
    <property type="evidence" value="ECO:0007669"/>
    <property type="project" value="TreeGrafter"/>
</dbReference>
<dbReference type="STRING" id="5627.A0A1C7MMJ1"/>
<keyword evidence="10" id="KW-1185">Reference proteome</keyword>
<dbReference type="Gene3D" id="3.30.200.20">
    <property type="entry name" value="Phosphorylase Kinase, domain 1"/>
    <property type="match status" value="1"/>
</dbReference>
<evidence type="ECO:0000313" key="9">
    <source>
        <dbReference type="EMBL" id="OBZ77877.1"/>
    </source>
</evidence>
<evidence type="ECO:0000256" key="2">
    <source>
        <dbReference type="ARBA" id="ARBA00022527"/>
    </source>
</evidence>
<evidence type="ECO:0000256" key="4">
    <source>
        <dbReference type="ARBA" id="ARBA00022741"/>
    </source>
</evidence>
<dbReference type="GO" id="GO:0005634">
    <property type="term" value="C:nucleus"/>
    <property type="evidence" value="ECO:0007669"/>
    <property type="project" value="TreeGrafter"/>
</dbReference>
<evidence type="ECO:0000313" key="10">
    <source>
        <dbReference type="Proteomes" id="UP000092993"/>
    </source>
</evidence>
<dbReference type="GO" id="GO:0005524">
    <property type="term" value="F:ATP binding"/>
    <property type="evidence" value="ECO:0007669"/>
    <property type="project" value="UniProtKB-KW"/>
</dbReference>
<dbReference type="PANTHER" id="PTHR47634">
    <property type="entry name" value="PROTEIN KINASE DOMAIN-CONTAINING PROTEIN-RELATED"/>
    <property type="match status" value="1"/>
</dbReference>
<dbReference type="GO" id="GO:0050684">
    <property type="term" value="P:regulation of mRNA processing"/>
    <property type="evidence" value="ECO:0007669"/>
    <property type="project" value="TreeGrafter"/>
</dbReference>
<organism evidence="9 10">
    <name type="scientific">Grifola frondosa</name>
    <name type="common">Maitake</name>
    <name type="synonym">Polyporus frondosus</name>
    <dbReference type="NCBI Taxonomy" id="5627"/>
    <lineage>
        <taxon>Eukaryota</taxon>
        <taxon>Fungi</taxon>
        <taxon>Dikarya</taxon>
        <taxon>Basidiomycota</taxon>
        <taxon>Agaricomycotina</taxon>
        <taxon>Agaricomycetes</taxon>
        <taxon>Polyporales</taxon>
        <taxon>Grifolaceae</taxon>
        <taxon>Grifola</taxon>
    </lineage>
</organism>
<evidence type="ECO:0000256" key="7">
    <source>
        <dbReference type="ARBA" id="ARBA00047899"/>
    </source>
</evidence>
<proteinExistence type="predicted"/>
<dbReference type="GO" id="GO:0004674">
    <property type="term" value="F:protein serine/threonine kinase activity"/>
    <property type="evidence" value="ECO:0007669"/>
    <property type="project" value="UniProtKB-KW"/>
</dbReference>
<keyword evidence="5" id="KW-0418">Kinase</keyword>
<evidence type="ECO:0000256" key="8">
    <source>
        <dbReference type="ARBA" id="ARBA00048679"/>
    </source>
</evidence>
<keyword evidence="3" id="KW-0808">Transferase</keyword>
<evidence type="ECO:0000256" key="5">
    <source>
        <dbReference type="ARBA" id="ARBA00022777"/>
    </source>
</evidence>
<dbReference type="PANTHER" id="PTHR47634:SF9">
    <property type="entry name" value="PROTEIN KINASE DOMAIN-CONTAINING PROTEIN-RELATED"/>
    <property type="match status" value="1"/>
</dbReference>
<keyword evidence="2" id="KW-0723">Serine/threonine-protein kinase</keyword>
<evidence type="ECO:0000256" key="6">
    <source>
        <dbReference type="ARBA" id="ARBA00022840"/>
    </source>
</evidence>
<dbReference type="EC" id="2.7.11.1" evidence="1"/>
<evidence type="ECO:0000256" key="3">
    <source>
        <dbReference type="ARBA" id="ARBA00022679"/>
    </source>
</evidence>
<keyword evidence="4" id="KW-0547">Nucleotide-binding</keyword>
<comment type="caution">
    <text evidence="9">The sequence shown here is derived from an EMBL/GenBank/DDBJ whole genome shotgun (WGS) entry which is preliminary data.</text>
</comment>
<dbReference type="AlphaFoldDB" id="A0A1C7MMJ1"/>
<sequence>MVLCLCQAAHDDHAQHRTLSSRLFRYRQLRTVSTTTQPRYRYPRLDDIEDLEKYRPGGFHPVSVGDVFNGGRYKVLHKLGFGRSSTVWRARDQRPKERPRALEAWQLLKSSHDWSKIGTKAELADIIAHFTGVDSDLLKGCPVYHEGGGQGLFADGPLRNPYADDLWGGKAHIHLQHEIIKCSTDHSIFAWGCGEGWDFLACDPSSFSNWVSDPISLIPYETYAQIFAIEHPEHSLTNHGYPCELTIPKEGKYEAALACWRWDDRGSMLGCYLTLSCIEGAQFKARNIYLEHKGYLLAEMLDIRKDPNTYTRVFLVDIGEPHFEVMETTPQRMWRTESETKLYFTADGWFDSRICGAAVIREKTTTRRLAMVLELDGSQERRSPPQLVMDILPENDT</sequence>
<comment type="catalytic activity">
    <reaction evidence="8">
        <text>L-seryl-[protein] + ATP = O-phospho-L-seryl-[protein] + ADP + H(+)</text>
        <dbReference type="Rhea" id="RHEA:17989"/>
        <dbReference type="Rhea" id="RHEA-COMP:9863"/>
        <dbReference type="Rhea" id="RHEA-COMP:11604"/>
        <dbReference type="ChEBI" id="CHEBI:15378"/>
        <dbReference type="ChEBI" id="CHEBI:29999"/>
        <dbReference type="ChEBI" id="CHEBI:30616"/>
        <dbReference type="ChEBI" id="CHEBI:83421"/>
        <dbReference type="ChEBI" id="CHEBI:456216"/>
        <dbReference type="EC" id="2.7.11.1"/>
    </reaction>
</comment>
<comment type="catalytic activity">
    <reaction evidence="7">
        <text>L-threonyl-[protein] + ATP = O-phospho-L-threonyl-[protein] + ADP + H(+)</text>
        <dbReference type="Rhea" id="RHEA:46608"/>
        <dbReference type="Rhea" id="RHEA-COMP:11060"/>
        <dbReference type="Rhea" id="RHEA-COMP:11605"/>
        <dbReference type="ChEBI" id="CHEBI:15378"/>
        <dbReference type="ChEBI" id="CHEBI:30013"/>
        <dbReference type="ChEBI" id="CHEBI:30616"/>
        <dbReference type="ChEBI" id="CHEBI:61977"/>
        <dbReference type="ChEBI" id="CHEBI:456216"/>
        <dbReference type="EC" id="2.7.11.1"/>
    </reaction>
</comment>
<dbReference type="GO" id="GO:0005737">
    <property type="term" value="C:cytoplasm"/>
    <property type="evidence" value="ECO:0007669"/>
    <property type="project" value="TreeGrafter"/>
</dbReference>
<accession>A0A1C7MMJ1</accession>
<evidence type="ECO:0000256" key="1">
    <source>
        <dbReference type="ARBA" id="ARBA00012513"/>
    </source>
</evidence>
<dbReference type="OrthoDB" id="5979581at2759"/>
<gene>
    <name evidence="9" type="ORF">A0H81_01584</name>
</gene>
<protein>
    <recommendedName>
        <fullName evidence="1">non-specific serine/threonine protein kinase</fullName>
        <ecNumber evidence="1">2.7.11.1</ecNumber>
    </recommendedName>
</protein>
<reference evidence="9 10" key="1">
    <citation type="submission" date="2016-03" db="EMBL/GenBank/DDBJ databases">
        <title>Whole genome sequencing of Grifola frondosa 9006-11.</title>
        <authorList>
            <person name="Min B."/>
            <person name="Park H."/>
            <person name="Kim J.-G."/>
            <person name="Cho H."/>
            <person name="Oh Y.-L."/>
            <person name="Kong W.-S."/>
            <person name="Choi I.-G."/>
        </authorList>
    </citation>
    <scope>NUCLEOTIDE SEQUENCE [LARGE SCALE GENOMIC DNA]</scope>
    <source>
        <strain evidence="9 10">9006-11</strain>
    </source>
</reference>
<dbReference type="EMBL" id="LUGG01000002">
    <property type="protein sequence ID" value="OBZ77877.1"/>
    <property type="molecule type" value="Genomic_DNA"/>
</dbReference>
<dbReference type="InterPro" id="IPR051334">
    <property type="entry name" value="SRPK"/>
</dbReference>
<dbReference type="Proteomes" id="UP000092993">
    <property type="component" value="Unassembled WGS sequence"/>
</dbReference>